<evidence type="ECO:0000256" key="3">
    <source>
        <dbReference type="ARBA" id="ARBA00022645"/>
    </source>
</evidence>
<dbReference type="MEROPS" id="M14.005"/>
<dbReference type="CDD" id="cd11308">
    <property type="entry name" value="Peptidase_M14NE-CP-C_like"/>
    <property type="match status" value="1"/>
</dbReference>
<dbReference type="EMBL" id="EAAA01000882">
    <property type="status" value="NOT_ANNOTATED_CDS"/>
    <property type="molecule type" value="Genomic_DNA"/>
</dbReference>
<evidence type="ECO:0000256" key="2">
    <source>
        <dbReference type="ARBA" id="ARBA00005988"/>
    </source>
</evidence>
<dbReference type="GO" id="GO:0008270">
    <property type="term" value="F:zinc ion binding"/>
    <property type="evidence" value="ECO:0007669"/>
    <property type="project" value="InterPro"/>
</dbReference>
<protein>
    <submittedName>
        <fullName evidence="13">Carboxypeptidase E</fullName>
    </submittedName>
</protein>
<dbReference type="InterPro" id="IPR000834">
    <property type="entry name" value="Peptidase_M14"/>
</dbReference>
<dbReference type="FunFam" id="2.60.40.1120:FF:000043">
    <property type="entry name" value="Predicted protein"/>
    <property type="match status" value="1"/>
</dbReference>
<evidence type="ECO:0000256" key="6">
    <source>
        <dbReference type="ARBA" id="ARBA00022801"/>
    </source>
</evidence>
<comment type="cofactor">
    <cofactor evidence="1">
        <name>Zn(2+)</name>
        <dbReference type="ChEBI" id="CHEBI:29105"/>
    </cofactor>
</comment>
<keyword evidence="6" id="KW-0378">Hydrolase</keyword>
<dbReference type="CDD" id="cd03858">
    <property type="entry name" value="M14_CP_N-E_like"/>
    <property type="match status" value="1"/>
</dbReference>
<proteinExistence type="inferred from homology"/>
<dbReference type="Pfam" id="PF00246">
    <property type="entry name" value="Peptidase_M14"/>
    <property type="match status" value="1"/>
</dbReference>
<reference evidence="14" key="1">
    <citation type="journal article" date="2002" name="Science">
        <title>The draft genome of Ciona intestinalis: insights into chordate and vertebrate origins.</title>
        <authorList>
            <person name="Dehal P."/>
            <person name="Satou Y."/>
            <person name="Campbell R.K."/>
            <person name="Chapman J."/>
            <person name="Degnan B."/>
            <person name="De Tomaso A."/>
            <person name="Davidson B."/>
            <person name="Di Gregorio A."/>
            <person name="Gelpke M."/>
            <person name="Goodstein D.M."/>
            <person name="Harafuji N."/>
            <person name="Hastings K.E."/>
            <person name="Ho I."/>
            <person name="Hotta K."/>
            <person name="Huang W."/>
            <person name="Kawashima T."/>
            <person name="Lemaire P."/>
            <person name="Martinez D."/>
            <person name="Meinertzhagen I.A."/>
            <person name="Necula S."/>
            <person name="Nonaka M."/>
            <person name="Putnam N."/>
            <person name="Rash S."/>
            <person name="Saiga H."/>
            <person name="Satake M."/>
            <person name="Terry A."/>
            <person name="Yamada L."/>
            <person name="Wang H.G."/>
            <person name="Awazu S."/>
            <person name="Azumi K."/>
            <person name="Boore J."/>
            <person name="Branno M."/>
            <person name="Chin-Bow S."/>
            <person name="DeSantis R."/>
            <person name="Doyle S."/>
            <person name="Francino P."/>
            <person name="Keys D.N."/>
            <person name="Haga S."/>
            <person name="Hayashi H."/>
            <person name="Hino K."/>
            <person name="Imai K.S."/>
            <person name="Inaba K."/>
            <person name="Kano S."/>
            <person name="Kobayashi K."/>
            <person name="Kobayashi M."/>
            <person name="Lee B.I."/>
            <person name="Makabe K.W."/>
            <person name="Manohar C."/>
            <person name="Matassi G."/>
            <person name="Medina M."/>
            <person name="Mochizuki Y."/>
            <person name="Mount S."/>
            <person name="Morishita T."/>
            <person name="Miura S."/>
            <person name="Nakayama A."/>
            <person name="Nishizaka S."/>
            <person name="Nomoto H."/>
            <person name="Ohta F."/>
            <person name="Oishi K."/>
            <person name="Rigoutsos I."/>
            <person name="Sano M."/>
            <person name="Sasaki A."/>
            <person name="Sasakura Y."/>
            <person name="Shoguchi E."/>
            <person name="Shin-i T."/>
            <person name="Spagnuolo A."/>
            <person name="Stainier D."/>
            <person name="Suzuki M.M."/>
            <person name="Tassy O."/>
            <person name="Takatori N."/>
            <person name="Tokuoka M."/>
            <person name="Yagi K."/>
            <person name="Yoshizaki F."/>
            <person name="Wada S."/>
            <person name="Zhang C."/>
            <person name="Hyatt P.D."/>
            <person name="Larimer F."/>
            <person name="Detter C."/>
            <person name="Doggett N."/>
            <person name="Glavina T."/>
            <person name="Hawkins T."/>
            <person name="Richardson P."/>
            <person name="Lucas S."/>
            <person name="Kohara Y."/>
            <person name="Levine M."/>
            <person name="Satoh N."/>
            <person name="Rokhsar D.S."/>
        </authorList>
    </citation>
    <scope>NUCLEOTIDE SEQUENCE [LARGE SCALE GENOMIC DNA]</scope>
</reference>
<evidence type="ECO:0000256" key="1">
    <source>
        <dbReference type="ARBA" id="ARBA00001947"/>
    </source>
</evidence>
<dbReference type="GO" id="GO:0005615">
    <property type="term" value="C:extracellular space"/>
    <property type="evidence" value="ECO:0000318"/>
    <property type="project" value="GO_Central"/>
</dbReference>
<feature type="active site" description="Proton donor/acceptor" evidence="10">
    <location>
        <position position="309"/>
    </location>
</feature>
<keyword evidence="4" id="KW-0645">Protease</keyword>
<feature type="signal peptide" evidence="11">
    <location>
        <begin position="1"/>
        <end position="17"/>
    </location>
</feature>
<keyword evidence="7" id="KW-0862">Zinc</keyword>
<dbReference type="Ensembl" id="ENSCINT00000021875.2">
    <property type="protein sequence ID" value="ENSCINP00000021629.2"/>
    <property type="gene ID" value="ENSCING00000011276.2"/>
</dbReference>
<dbReference type="GO" id="GO:0006518">
    <property type="term" value="P:peptide metabolic process"/>
    <property type="evidence" value="ECO:0000318"/>
    <property type="project" value="GO_Central"/>
</dbReference>
<dbReference type="Pfam" id="PF13620">
    <property type="entry name" value="CarboxypepD_reg"/>
    <property type="match status" value="1"/>
</dbReference>
<reference evidence="13" key="2">
    <citation type="journal article" date="2008" name="Genome Biol.">
        <title>Improved genome assembly and evidence-based global gene model set for the chordate Ciona intestinalis: new insight into intron and operon populations.</title>
        <authorList>
            <person name="Satou Y."/>
            <person name="Mineta K."/>
            <person name="Ogasawara M."/>
            <person name="Sasakura Y."/>
            <person name="Shoguchi E."/>
            <person name="Ueno K."/>
            <person name="Yamada L."/>
            <person name="Matsumoto J."/>
            <person name="Wasserscheid J."/>
            <person name="Dewar K."/>
            <person name="Wiley G.B."/>
            <person name="Macmil S.L."/>
            <person name="Roe B.A."/>
            <person name="Zeller R.W."/>
            <person name="Hastings K.E."/>
            <person name="Lemaire P."/>
            <person name="Lindquist E."/>
            <person name="Endo T."/>
            <person name="Hotta K."/>
            <person name="Inaba K."/>
        </authorList>
    </citation>
    <scope>NUCLEOTIDE SEQUENCE [LARGE SCALE GENOMIC DNA]</scope>
    <source>
        <strain evidence="13">wild type</strain>
    </source>
</reference>
<dbReference type="PROSITE" id="PS00133">
    <property type="entry name" value="CARBOXYPEPT_ZN_2"/>
    <property type="match status" value="1"/>
</dbReference>
<dbReference type="SUPFAM" id="SSF49464">
    <property type="entry name" value="Carboxypeptidase regulatory domain-like"/>
    <property type="match status" value="1"/>
</dbReference>
<feature type="chain" id="PRO_5003346244" evidence="11">
    <location>
        <begin position="18"/>
        <end position="449"/>
    </location>
</feature>
<dbReference type="FunCoup" id="F6YSP8">
    <property type="interactions" value="62"/>
</dbReference>
<dbReference type="SMART" id="SM00631">
    <property type="entry name" value="Zn_pept"/>
    <property type="match status" value="1"/>
</dbReference>
<organism evidence="13 14">
    <name type="scientific">Ciona intestinalis</name>
    <name type="common">Transparent sea squirt</name>
    <name type="synonym">Ascidia intestinalis</name>
    <dbReference type="NCBI Taxonomy" id="7719"/>
    <lineage>
        <taxon>Eukaryota</taxon>
        <taxon>Metazoa</taxon>
        <taxon>Chordata</taxon>
        <taxon>Tunicata</taxon>
        <taxon>Ascidiacea</taxon>
        <taxon>Phlebobranchia</taxon>
        <taxon>Cionidae</taxon>
        <taxon>Ciona</taxon>
    </lineage>
</organism>
<keyword evidence="8" id="KW-0482">Metalloprotease</keyword>
<evidence type="ECO:0000313" key="13">
    <source>
        <dbReference type="Ensembl" id="ENSCINP00000021629.2"/>
    </source>
</evidence>
<keyword evidence="3" id="KW-0121">Carboxypeptidase</keyword>
<sequence length="449" mass="50297">MNIWCLIVISLLKAVESSDTTFPLNRHHDYEELTQVLRTTNAKCKDITSLTSIGRSVEGRELWVMVFSINSTHHTPGVPEFKYVANMHGNEVVGREVLIDLVQYFCDEYHKGNKTIVDLITNVRIHIMPSMNPDGYEKAAKLPGYPKDYVRGRKNAANYDLNRNFPDFDKIACRTGDSNRLAYNRAYVSEAVRGIKIQPETEAVAEWIMSIPFVLSANLHGGDVVANYPFDESCDGELRHYQGCPDDAIFRQLSSAYSNGNSQMAGSTGCSQDDDFHDGTTNGAAWYSIGGGMQDFNYLASNCFEITIEMSCVKFPPAYSLPVFWQLNQNAMIDYIYQSTCGVKGFLYDAASGAPVPDAAVIVEGIHHVVYSAADGDYWRLLVAGNYAIRVQAQGYELSEIKTVQIPECRPYSAVELNFNLKKTNRRETAKETDDTLQRLRSVLLSIQQ</sequence>
<dbReference type="InterPro" id="IPR008969">
    <property type="entry name" value="CarboxyPept-like_regulatory"/>
</dbReference>
<dbReference type="Gene3D" id="2.60.40.1120">
    <property type="entry name" value="Carboxypeptidase-like, regulatory domain"/>
    <property type="match status" value="1"/>
</dbReference>
<dbReference type="AlphaFoldDB" id="F6YSP8"/>
<keyword evidence="11" id="KW-0732">Signal</keyword>
<dbReference type="STRING" id="7719.ENSCINP00000021629"/>
<dbReference type="PROSITE" id="PS00132">
    <property type="entry name" value="CARBOXYPEPT_ZN_1"/>
    <property type="match status" value="1"/>
</dbReference>
<dbReference type="Gene3D" id="3.40.630.10">
    <property type="entry name" value="Zn peptidases"/>
    <property type="match status" value="1"/>
</dbReference>
<dbReference type="GO" id="GO:0004181">
    <property type="term" value="F:metallocarboxypeptidase activity"/>
    <property type="evidence" value="ECO:0000318"/>
    <property type="project" value="GO_Central"/>
</dbReference>
<dbReference type="PRINTS" id="PR00765">
    <property type="entry name" value="CRBOXYPTASEA"/>
</dbReference>
<reference evidence="13" key="4">
    <citation type="submission" date="2025-09" db="UniProtKB">
        <authorList>
            <consortium name="Ensembl"/>
        </authorList>
    </citation>
    <scope>IDENTIFICATION</scope>
</reference>
<gene>
    <name evidence="13" type="primary">LOC100184198</name>
</gene>
<evidence type="ECO:0000313" key="14">
    <source>
        <dbReference type="Proteomes" id="UP000008144"/>
    </source>
</evidence>
<dbReference type="FunFam" id="3.40.630.10:FF:000020">
    <property type="entry name" value="Carboxypeptidase D"/>
    <property type="match status" value="1"/>
</dbReference>
<evidence type="ECO:0000256" key="8">
    <source>
        <dbReference type="ARBA" id="ARBA00023049"/>
    </source>
</evidence>
<dbReference type="InterPro" id="IPR057246">
    <property type="entry name" value="CARBOXYPEPT_ZN_1"/>
</dbReference>
<evidence type="ECO:0000256" key="9">
    <source>
        <dbReference type="ARBA" id="ARBA00023180"/>
    </source>
</evidence>
<name>F6YSP8_CIOIN</name>
<dbReference type="InterPro" id="IPR050753">
    <property type="entry name" value="Peptidase_M14_domain"/>
</dbReference>
<keyword evidence="14" id="KW-1185">Reference proteome</keyword>
<dbReference type="SUPFAM" id="SSF53187">
    <property type="entry name" value="Zn-dependent exopeptidases"/>
    <property type="match status" value="1"/>
</dbReference>
<dbReference type="GO" id="GO:0016485">
    <property type="term" value="P:protein processing"/>
    <property type="evidence" value="ECO:0000318"/>
    <property type="project" value="GO_Central"/>
</dbReference>
<dbReference type="PANTHER" id="PTHR11532">
    <property type="entry name" value="PROTEASE M14 CARBOXYPEPTIDASE"/>
    <property type="match status" value="1"/>
</dbReference>
<dbReference type="PROSITE" id="PS52035">
    <property type="entry name" value="PEPTIDASE_M14"/>
    <property type="match status" value="1"/>
</dbReference>
<accession>F6YSP8</accession>
<keyword evidence="9" id="KW-0325">Glycoprotein</keyword>
<dbReference type="InParanoid" id="F6YSP8"/>
<evidence type="ECO:0000256" key="5">
    <source>
        <dbReference type="ARBA" id="ARBA00022723"/>
    </source>
</evidence>
<reference evidence="13" key="3">
    <citation type="submission" date="2025-08" db="UniProtKB">
        <authorList>
            <consortium name="Ensembl"/>
        </authorList>
    </citation>
    <scope>IDENTIFICATION</scope>
</reference>
<evidence type="ECO:0000256" key="10">
    <source>
        <dbReference type="PROSITE-ProRule" id="PRU01379"/>
    </source>
</evidence>
<dbReference type="HOGENOM" id="CLU_006722_1_3_1"/>
<dbReference type="InterPro" id="IPR057247">
    <property type="entry name" value="CARBOXYPEPT_ZN_2"/>
</dbReference>
<dbReference type="GeneTree" id="ENSGT00940000157158"/>
<evidence type="ECO:0000256" key="4">
    <source>
        <dbReference type="ARBA" id="ARBA00022670"/>
    </source>
</evidence>
<keyword evidence="5" id="KW-0479">Metal-binding</keyword>
<dbReference type="OMA" id="CDYHEAK"/>
<dbReference type="Proteomes" id="UP000008144">
    <property type="component" value="Chromosome 12"/>
</dbReference>
<feature type="domain" description="Peptidase M14" evidence="12">
    <location>
        <begin position="26"/>
        <end position="339"/>
    </location>
</feature>
<comment type="similarity">
    <text evidence="2 10">Belongs to the peptidase M14 family.</text>
</comment>
<evidence type="ECO:0000259" key="12">
    <source>
        <dbReference type="PROSITE" id="PS52035"/>
    </source>
</evidence>
<evidence type="ECO:0000256" key="7">
    <source>
        <dbReference type="ARBA" id="ARBA00022833"/>
    </source>
</evidence>
<evidence type="ECO:0000256" key="11">
    <source>
        <dbReference type="SAM" id="SignalP"/>
    </source>
</evidence>
<dbReference type="PANTHER" id="PTHR11532:SF62">
    <property type="entry name" value="CARBOXYPEPTIDASE D"/>
    <property type="match status" value="1"/>
</dbReference>